<feature type="region of interest" description="Disordered" evidence="6">
    <location>
        <begin position="146"/>
        <end position="185"/>
    </location>
</feature>
<keyword evidence="2" id="KW-0677">Repeat</keyword>
<dbReference type="PROSITE" id="PS00028">
    <property type="entry name" value="ZINC_FINGER_C2H2_1"/>
    <property type="match status" value="3"/>
</dbReference>
<protein>
    <recommendedName>
        <fullName evidence="7">C2H2-type domain-containing protein</fullName>
    </recommendedName>
</protein>
<evidence type="ECO:0000256" key="1">
    <source>
        <dbReference type="ARBA" id="ARBA00022723"/>
    </source>
</evidence>
<reference evidence="9" key="2">
    <citation type="submission" date="2015-01" db="EMBL/GenBank/DDBJ databases">
        <title>Evolutionary Origins and Diversification of the Mycorrhizal Mutualists.</title>
        <authorList>
            <consortium name="DOE Joint Genome Institute"/>
            <consortium name="Mycorrhizal Genomics Consortium"/>
            <person name="Kohler A."/>
            <person name="Kuo A."/>
            <person name="Nagy L.G."/>
            <person name="Floudas D."/>
            <person name="Copeland A."/>
            <person name="Barry K.W."/>
            <person name="Cichocki N."/>
            <person name="Veneault-Fourrey C."/>
            <person name="LaButti K."/>
            <person name="Lindquist E.A."/>
            <person name="Lipzen A."/>
            <person name="Lundell T."/>
            <person name="Morin E."/>
            <person name="Murat C."/>
            <person name="Riley R."/>
            <person name="Ohm R."/>
            <person name="Sun H."/>
            <person name="Tunlid A."/>
            <person name="Henrissat B."/>
            <person name="Grigoriev I.V."/>
            <person name="Hibbett D.S."/>
            <person name="Martin F."/>
        </authorList>
    </citation>
    <scope>NUCLEOTIDE SEQUENCE [LARGE SCALE GENOMIC DNA]</scope>
    <source>
        <strain evidence="9">F 1598</strain>
    </source>
</reference>
<dbReference type="STRING" id="765440.A0A0C3GKQ7"/>
<dbReference type="PROSITE" id="PS50157">
    <property type="entry name" value="ZINC_FINGER_C2H2_2"/>
    <property type="match status" value="4"/>
</dbReference>
<evidence type="ECO:0000313" key="9">
    <source>
        <dbReference type="Proteomes" id="UP000054166"/>
    </source>
</evidence>
<dbReference type="SUPFAM" id="SSF57667">
    <property type="entry name" value="beta-beta-alpha zinc fingers"/>
    <property type="match status" value="2"/>
</dbReference>
<dbReference type="HOGENOM" id="CLU_821623_0_0_1"/>
<feature type="region of interest" description="Disordered" evidence="6">
    <location>
        <begin position="202"/>
        <end position="221"/>
    </location>
</feature>
<dbReference type="GO" id="GO:0000981">
    <property type="term" value="F:DNA-binding transcription factor activity, RNA polymerase II-specific"/>
    <property type="evidence" value="ECO:0007669"/>
    <property type="project" value="TreeGrafter"/>
</dbReference>
<dbReference type="InParanoid" id="A0A0C3GKQ7"/>
<dbReference type="EMBL" id="KN832972">
    <property type="protein sequence ID" value="KIM91186.1"/>
    <property type="molecule type" value="Genomic_DNA"/>
</dbReference>
<feature type="domain" description="C2H2-type" evidence="7">
    <location>
        <begin position="104"/>
        <end position="133"/>
    </location>
</feature>
<evidence type="ECO:0000256" key="2">
    <source>
        <dbReference type="ARBA" id="ARBA00022737"/>
    </source>
</evidence>
<name>A0A0C3GKQ7_PILCF</name>
<feature type="compositionally biased region" description="Polar residues" evidence="6">
    <location>
        <begin position="158"/>
        <end position="167"/>
    </location>
</feature>
<accession>A0A0C3GKQ7</accession>
<reference evidence="8 9" key="1">
    <citation type="submission" date="2014-04" db="EMBL/GenBank/DDBJ databases">
        <authorList>
            <consortium name="DOE Joint Genome Institute"/>
            <person name="Kuo A."/>
            <person name="Tarkka M."/>
            <person name="Buscot F."/>
            <person name="Kohler A."/>
            <person name="Nagy L.G."/>
            <person name="Floudas D."/>
            <person name="Copeland A."/>
            <person name="Barry K.W."/>
            <person name="Cichocki N."/>
            <person name="Veneault-Fourrey C."/>
            <person name="LaButti K."/>
            <person name="Lindquist E.A."/>
            <person name="Lipzen A."/>
            <person name="Lundell T."/>
            <person name="Morin E."/>
            <person name="Murat C."/>
            <person name="Sun H."/>
            <person name="Tunlid A."/>
            <person name="Henrissat B."/>
            <person name="Grigoriev I.V."/>
            <person name="Hibbett D.S."/>
            <person name="Martin F."/>
            <person name="Nordberg H.P."/>
            <person name="Cantor M.N."/>
            <person name="Hua S.X."/>
        </authorList>
    </citation>
    <scope>NUCLEOTIDE SEQUENCE [LARGE SCALE GENOMIC DNA]</scope>
    <source>
        <strain evidence="8 9">F 1598</strain>
    </source>
</reference>
<organism evidence="8 9">
    <name type="scientific">Piloderma croceum (strain F 1598)</name>
    <dbReference type="NCBI Taxonomy" id="765440"/>
    <lineage>
        <taxon>Eukaryota</taxon>
        <taxon>Fungi</taxon>
        <taxon>Dikarya</taxon>
        <taxon>Basidiomycota</taxon>
        <taxon>Agaricomycotina</taxon>
        <taxon>Agaricomycetes</taxon>
        <taxon>Agaricomycetidae</taxon>
        <taxon>Atheliales</taxon>
        <taxon>Atheliaceae</taxon>
        <taxon>Piloderma</taxon>
    </lineage>
</organism>
<dbReference type="GO" id="GO:0031519">
    <property type="term" value="C:PcG protein complex"/>
    <property type="evidence" value="ECO:0007669"/>
    <property type="project" value="TreeGrafter"/>
</dbReference>
<evidence type="ECO:0000259" key="7">
    <source>
        <dbReference type="PROSITE" id="PS50157"/>
    </source>
</evidence>
<evidence type="ECO:0000256" key="6">
    <source>
        <dbReference type="SAM" id="MobiDB-lite"/>
    </source>
</evidence>
<keyword evidence="4" id="KW-0862">Zinc</keyword>
<dbReference type="Pfam" id="PF00096">
    <property type="entry name" value="zf-C2H2"/>
    <property type="match status" value="1"/>
</dbReference>
<dbReference type="GO" id="GO:0000785">
    <property type="term" value="C:chromatin"/>
    <property type="evidence" value="ECO:0007669"/>
    <property type="project" value="TreeGrafter"/>
</dbReference>
<evidence type="ECO:0000256" key="4">
    <source>
        <dbReference type="ARBA" id="ARBA00022833"/>
    </source>
</evidence>
<keyword evidence="1" id="KW-0479">Metal-binding</keyword>
<dbReference type="OrthoDB" id="654211at2759"/>
<dbReference type="PANTHER" id="PTHR14003:SF19">
    <property type="entry name" value="YY2 TRANSCRIPTION FACTOR"/>
    <property type="match status" value="1"/>
</dbReference>
<keyword evidence="9" id="KW-1185">Reference proteome</keyword>
<gene>
    <name evidence="8" type="ORF">PILCRDRAFT_167823</name>
</gene>
<dbReference type="AlphaFoldDB" id="A0A0C3GKQ7"/>
<feature type="domain" description="C2H2-type" evidence="7">
    <location>
        <begin position="18"/>
        <end position="48"/>
    </location>
</feature>
<sequence>MSKTYKYFCQDRVNLNELLCKDGVVCGKGYVSQGDLTRHRKTHTGIKEHWCDSCDSKFHQKTQLKNHHNVHTGETPHMCDICQERFKDPSSCSRHRKEQHEGNYVCFVDGCRKTIARKSNFRKHLQGHRAYRLDIVFEDHWVRREQPRPKRTGRKSGPSKSRVTTKVDNPPAMSFKPEAHEERSEPIEVPQLYVTHATPMPNQTPHPDSANHIPPTAVQSHESQLCRYQSERALELELQEFIDSQNLQYSSPSFTPPSLSSSWSSYISSHQPEIYPQSLSYPMPIQLGFDARSPLPWMESQMLNHEPWIDGLSNSGPSPYVWPAEGYSPFDIDSQKVS</sequence>
<feature type="domain" description="C2H2-type" evidence="7">
    <location>
        <begin position="77"/>
        <end position="105"/>
    </location>
</feature>
<dbReference type="PANTHER" id="PTHR14003">
    <property type="entry name" value="TRANSCRIPTIONAL REPRESSOR PROTEIN YY"/>
    <property type="match status" value="1"/>
</dbReference>
<evidence type="ECO:0000256" key="3">
    <source>
        <dbReference type="ARBA" id="ARBA00022771"/>
    </source>
</evidence>
<dbReference type="Proteomes" id="UP000054166">
    <property type="component" value="Unassembled WGS sequence"/>
</dbReference>
<dbReference type="GO" id="GO:0000978">
    <property type="term" value="F:RNA polymerase II cis-regulatory region sequence-specific DNA binding"/>
    <property type="evidence" value="ECO:0007669"/>
    <property type="project" value="TreeGrafter"/>
</dbReference>
<evidence type="ECO:0000313" key="8">
    <source>
        <dbReference type="EMBL" id="KIM91186.1"/>
    </source>
</evidence>
<dbReference type="InterPro" id="IPR036236">
    <property type="entry name" value="Znf_C2H2_sf"/>
</dbReference>
<dbReference type="GO" id="GO:0008270">
    <property type="term" value="F:zinc ion binding"/>
    <property type="evidence" value="ECO:0007669"/>
    <property type="project" value="UniProtKB-KW"/>
</dbReference>
<evidence type="ECO:0000256" key="5">
    <source>
        <dbReference type="PROSITE-ProRule" id="PRU00042"/>
    </source>
</evidence>
<dbReference type="GO" id="GO:0005667">
    <property type="term" value="C:transcription regulator complex"/>
    <property type="evidence" value="ECO:0007669"/>
    <property type="project" value="TreeGrafter"/>
</dbReference>
<keyword evidence="3 5" id="KW-0863">Zinc-finger</keyword>
<proteinExistence type="predicted"/>
<feature type="domain" description="C2H2-type" evidence="7">
    <location>
        <begin position="49"/>
        <end position="76"/>
    </location>
</feature>
<dbReference type="InterPro" id="IPR013087">
    <property type="entry name" value="Znf_C2H2_type"/>
</dbReference>
<dbReference type="SMART" id="SM00355">
    <property type="entry name" value="ZnF_C2H2"/>
    <property type="match status" value="4"/>
</dbReference>
<dbReference type="Gene3D" id="3.30.160.60">
    <property type="entry name" value="Classic Zinc Finger"/>
    <property type="match status" value="4"/>
</dbReference>